<name>A0A9P1CJ62_9DINO</name>
<dbReference type="Proteomes" id="UP001152797">
    <property type="component" value="Unassembled WGS sequence"/>
</dbReference>
<reference evidence="2" key="1">
    <citation type="submission" date="2022-10" db="EMBL/GenBank/DDBJ databases">
        <authorList>
            <person name="Chen Y."/>
            <person name="Dougan E. K."/>
            <person name="Chan C."/>
            <person name="Rhodes N."/>
            <person name="Thang M."/>
        </authorList>
    </citation>
    <scope>NUCLEOTIDE SEQUENCE</scope>
</reference>
<comment type="caution">
    <text evidence="2">The sequence shown here is derived from an EMBL/GenBank/DDBJ whole genome shotgun (WGS) entry which is preliminary data.</text>
</comment>
<keyword evidence="4" id="KW-1185">Reference proteome</keyword>
<feature type="compositionally biased region" description="Polar residues" evidence="1">
    <location>
        <begin position="27"/>
        <end position="39"/>
    </location>
</feature>
<dbReference type="AlphaFoldDB" id="A0A9P1CJ62"/>
<dbReference type="EMBL" id="CAMXCT020001713">
    <property type="protein sequence ID" value="CAL1145815.1"/>
    <property type="molecule type" value="Genomic_DNA"/>
</dbReference>
<evidence type="ECO:0000313" key="3">
    <source>
        <dbReference type="EMBL" id="CAL1145815.1"/>
    </source>
</evidence>
<proteinExistence type="predicted"/>
<feature type="region of interest" description="Disordered" evidence="1">
    <location>
        <begin position="1"/>
        <end position="39"/>
    </location>
</feature>
<dbReference type="EMBL" id="CAMXCT010001713">
    <property type="protein sequence ID" value="CAI3992440.1"/>
    <property type="molecule type" value="Genomic_DNA"/>
</dbReference>
<gene>
    <name evidence="2" type="ORF">C1SCF055_LOCUS19273</name>
</gene>
<sequence>VSGVRPFPTWHPQLAGKKGKAHVLEDTPQQDLEPSGPEISQDQTLWLNPAFGILLKVMLMTGMRNGSAKYADCSRLCTLPNFMMQIWEAAILLRCGGLSSVPGGSSRTLVTGGCKASFESTELLPDWCEQPSAKRGTPTVKVPAPGSFDDREKMLEWQWLSAVTS</sequence>
<evidence type="ECO:0000313" key="4">
    <source>
        <dbReference type="Proteomes" id="UP001152797"/>
    </source>
</evidence>
<reference evidence="3" key="2">
    <citation type="submission" date="2024-04" db="EMBL/GenBank/DDBJ databases">
        <authorList>
            <person name="Chen Y."/>
            <person name="Shah S."/>
            <person name="Dougan E. K."/>
            <person name="Thang M."/>
            <person name="Chan C."/>
        </authorList>
    </citation>
    <scope>NUCLEOTIDE SEQUENCE [LARGE SCALE GENOMIC DNA]</scope>
</reference>
<protein>
    <submittedName>
        <fullName evidence="2">Uncharacterized protein</fullName>
    </submittedName>
</protein>
<evidence type="ECO:0000256" key="1">
    <source>
        <dbReference type="SAM" id="MobiDB-lite"/>
    </source>
</evidence>
<dbReference type="EMBL" id="CAMXCT030001713">
    <property type="protein sequence ID" value="CAL4779752.1"/>
    <property type="molecule type" value="Genomic_DNA"/>
</dbReference>
<feature type="non-terminal residue" evidence="2">
    <location>
        <position position="165"/>
    </location>
</feature>
<accession>A0A9P1CJ62</accession>
<evidence type="ECO:0000313" key="2">
    <source>
        <dbReference type="EMBL" id="CAI3992440.1"/>
    </source>
</evidence>
<organism evidence="2">
    <name type="scientific">Cladocopium goreaui</name>
    <dbReference type="NCBI Taxonomy" id="2562237"/>
    <lineage>
        <taxon>Eukaryota</taxon>
        <taxon>Sar</taxon>
        <taxon>Alveolata</taxon>
        <taxon>Dinophyceae</taxon>
        <taxon>Suessiales</taxon>
        <taxon>Symbiodiniaceae</taxon>
        <taxon>Cladocopium</taxon>
    </lineage>
</organism>
<feature type="non-terminal residue" evidence="2">
    <location>
        <position position="1"/>
    </location>
</feature>